<evidence type="ECO:0008006" key="3">
    <source>
        <dbReference type="Google" id="ProtNLM"/>
    </source>
</evidence>
<comment type="caution">
    <text evidence="1">The sequence shown here is derived from an EMBL/GenBank/DDBJ whole genome shotgun (WGS) entry which is preliminary data.</text>
</comment>
<dbReference type="Proteomes" id="UP001163846">
    <property type="component" value="Unassembled WGS sequence"/>
</dbReference>
<accession>A0AA38U999</accession>
<organism evidence="1 2">
    <name type="scientific">Lentinula raphanica</name>
    <dbReference type="NCBI Taxonomy" id="153919"/>
    <lineage>
        <taxon>Eukaryota</taxon>
        <taxon>Fungi</taxon>
        <taxon>Dikarya</taxon>
        <taxon>Basidiomycota</taxon>
        <taxon>Agaricomycotina</taxon>
        <taxon>Agaricomycetes</taxon>
        <taxon>Agaricomycetidae</taxon>
        <taxon>Agaricales</taxon>
        <taxon>Marasmiineae</taxon>
        <taxon>Omphalotaceae</taxon>
        <taxon>Lentinula</taxon>
    </lineage>
</organism>
<reference evidence="1" key="1">
    <citation type="submission" date="2022-08" db="EMBL/GenBank/DDBJ databases">
        <authorList>
            <consortium name="DOE Joint Genome Institute"/>
            <person name="Min B."/>
            <person name="Riley R."/>
            <person name="Sierra-Patev S."/>
            <person name="Naranjo-Ortiz M."/>
            <person name="Looney B."/>
            <person name="Konkel Z."/>
            <person name="Slot J.C."/>
            <person name="Sakamoto Y."/>
            <person name="Steenwyk J.L."/>
            <person name="Rokas A."/>
            <person name="Carro J."/>
            <person name="Camarero S."/>
            <person name="Ferreira P."/>
            <person name="Molpeceres G."/>
            <person name="Ruiz-Duenas F.J."/>
            <person name="Serrano A."/>
            <person name="Henrissat B."/>
            <person name="Drula E."/>
            <person name="Hughes K.W."/>
            <person name="Mata J.L."/>
            <person name="Ishikawa N.K."/>
            <person name="Vargas-Isla R."/>
            <person name="Ushijima S."/>
            <person name="Smith C.A."/>
            <person name="Ahrendt S."/>
            <person name="Andreopoulos W."/>
            <person name="He G."/>
            <person name="Labutti K."/>
            <person name="Lipzen A."/>
            <person name="Ng V."/>
            <person name="Sandor L."/>
            <person name="Barry K."/>
            <person name="Martinez A.T."/>
            <person name="Xiao Y."/>
            <person name="Gibbons J.G."/>
            <person name="Terashima K."/>
            <person name="Hibbett D.S."/>
            <person name="Grigoriev I.V."/>
        </authorList>
    </citation>
    <scope>NUCLEOTIDE SEQUENCE</scope>
    <source>
        <strain evidence="1">TFB9207</strain>
    </source>
</reference>
<proteinExistence type="predicted"/>
<protein>
    <recommendedName>
        <fullName evidence="3">GIY-YIG domain-containing protein</fullName>
    </recommendedName>
</protein>
<name>A0AA38U999_9AGAR</name>
<dbReference type="AlphaFoldDB" id="A0AA38U999"/>
<sequence length="211" mass="23781">MVRRPSRALHTLYTSRRARTTSRADGPGMLYAFVDPGRRWKIGMTSNFRRRRAQWNRQCPCPGRRWMPPMAVKRRRRAETIALNKAQRNLSIHRKPVKRVEEYHSTPAVSGCKGVRILQVMYVGVTDSCARITLHLRGGANIPLVLLLLMSILQSAQSIMLSPSKTDLSADTGNGSCFRRVVGSETSIIVTQDEKDTLTTVQRHPGIIVDC</sequence>
<dbReference type="EMBL" id="MU806491">
    <property type="protein sequence ID" value="KAJ3834734.1"/>
    <property type="molecule type" value="Genomic_DNA"/>
</dbReference>
<evidence type="ECO:0000313" key="2">
    <source>
        <dbReference type="Proteomes" id="UP001163846"/>
    </source>
</evidence>
<evidence type="ECO:0000313" key="1">
    <source>
        <dbReference type="EMBL" id="KAJ3834734.1"/>
    </source>
</evidence>
<gene>
    <name evidence="1" type="ORF">F5878DRAFT_644893</name>
</gene>
<keyword evidence="2" id="KW-1185">Reference proteome</keyword>